<dbReference type="GeneID" id="80894488"/>
<dbReference type="GO" id="GO:0016020">
    <property type="term" value="C:membrane"/>
    <property type="evidence" value="ECO:0007669"/>
    <property type="project" value="UniProtKB-SubCell"/>
</dbReference>
<dbReference type="InterPro" id="IPR036259">
    <property type="entry name" value="MFS_trans_sf"/>
</dbReference>
<feature type="transmembrane region" description="Helical" evidence="5">
    <location>
        <begin position="281"/>
        <end position="301"/>
    </location>
</feature>
<dbReference type="PROSITE" id="PS50850">
    <property type="entry name" value="MFS"/>
    <property type="match status" value="1"/>
</dbReference>
<dbReference type="InterPro" id="IPR020846">
    <property type="entry name" value="MFS_dom"/>
</dbReference>
<dbReference type="PANTHER" id="PTHR42718">
    <property type="entry name" value="MAJOR FACILITATOR SUPERFAMILY MULTIDRUG TRANSPORTER MFSC"/>
    <property type="match status" value="1"/>
</dbReference>
<organism evidence="7 8">
    <name type="scientific">Akanthomyces muscarius</name>
    <name type="common">Entomopathogenic fungus</name>
    <name type="synonym">Lecanicillium muscarium</name>
    <dbReference type="NCBI Taxonomy" id="2231603"/>
    <lineage>
        <taxon>Eukaryota</taxon>
        <taxon>Fungi</taxon>
        <taxon>Dikarya</taxon>
        <taxon>Ascomycota</taxon>
        <taxon>Pezizomycotina</taxon>
        <taxon>Sordariomycetes</taxon>
        <taxon>Hypocreomycetidae</taxon>
        <taxon>Hypocreales</taxon>
        <taxon>Cordycipitaceae</taxon>
        <taxon>Akanthomyces</taxon>
    </lineage>
</organism>
<feature type="transmembrane region" description="Helical" evidence="5">
    <location>
        <begin position="361"/>
        <end position="381"/>
    </location>
</feature>
<comment type="caution">
    <text evidence="7">The sequence shown here is derived from an EMBL/GenBank/DDBJ whole genome shotgun (WGS) entry which is preliminary data.</text>
</comment>
<evidence type="ECO:0000256" key="3">
    <source>
        <dbReference type="ARBA" id="ARBA00022989"/>
    </source>
</evidence>
<feature type="transmembrane region" description="Helical" evidence="5">
    <location>
        <begin position="94"/>
        <end position="113"/>
    </location>
</feature>
<evidence type="ECO:0000256" key="1">
    <source>
        <dbReference type="ARBA" id="ARBA00004141"/>
    </source>
</evidence>
<evidence type="ECO:0000256" key="2">
    <source>
        <dbReference type="ARBA" id="ARBA00022692"/>
    </source>
</evidence>
<dbReference type="GO" id="GO:0022857">
    <property type="term" value="F:transmembrane transporter activity"/>
    <property type="evidence" value="ECO:0007669"/>
    <property type="project" value="InterPro"/>
</dbReference>
<dbReference type="KEGG" id="amus:LMH87_007329"/>
<name>A0A9W8QPH4_AKAMU</name>
<keyword evidence="8" id="KW-1185">Reference proteome</keyword>
<reference evidence="7" key="1">
    <citation type="journal article" date="2023" name="Access Microbiol">
        <title>De-novo genome assembly for Akanthomyces muscarius, a biocontrol agent of insect agricultural pests.</title>
        <authorList>
            <person name="Erdos Z."/>
            <person name="Studholme D.J."/>
            <person name="Raymond B."/>
            <person name="Sharma M."/>
        </authorList>
    </citation>
    <scope>NUCLEOTIDE SEQUENCE</scope>
    <source>
        <strain evidence="7">Ve6</strain>
    </source>
</reference>
<sequence>MVHATRIMPNSTLDYGTIPCNATVGASAVVSDDCETERDLLRKDTDTHSALPLLQTCTIILSLSGAAFCTSMTSGLLTVCLPGIAVDLMIPEHLLLWPSSAYSLACGCCLLLAGSIADKVGDKSINLIGTATVAIAVLANGRARDGIELIMFRAVQGLGAAMSLPTGVSIIARSLTPGRRRNIGFACLGVAQPLGYSIGLIMGGIVQEAGNWRLGYYVCAPIIAAFVVAAWASIPPNKHQSVRANLPNLITEIDWVGIAMLSTGFGLLSYTSAVMTRDATLLMPILNIVAMLAGLLLIIASPKWMSRQVRLGRPALIPNSIWANRAFAAISLTVFLAWASLQSSELLASLFFQRVQLISPLEASIKLLPNVLTGFIVNLFTGLTVQYFASYKLMAVASVVATVSPVIMAVINPAWSYWVAACWAVALAPISIDVLFTIAHIVITDVFPADMHALAGGVFNTVSQLGTSLGMSLVTVVSNAVINASEVPDKESPEALMTGYRAAFWTCAAMMLLSAGSSFGLRELGKLGGGHARSASQ</sequence>
<dbReference type="AlphaFoldDB" id="A0A9W8QPH4"/>
<accession>A0A9W8QPH4</accession>
<protein>
    <recommendedName>
        <fullName evidence="6">Major facilitator superfamily (MFS) profile domain-containing protein</fullName>
    </recommendedName>
</protein>
<evidence type="ECO:0000256" key="5">
    <source>
        <dbReference type="SAM" id="Phobius"/>
    </source>
</evidence>
<keyword evidence="2 5" id="KW-0812">Transmembrane</keyword>
<dbReference type="InterPro" id="IPR011701">
    <property type="entry name" value="MFS"/>
</dbReference>
<feature type="transmembrane region" description="Helical" evidence="5">
    <location>
        <begin position="50"/>
        <end position="74"/>
    </location>
</feature>
<dbReference type="SUPFAM" id="SSF103473">
    <property type="entry name" value="MFS general substrate transporter"/>
    <property type="match status" value="1"/>
</dbReference>
<dbReference type="Pfam" id="PF07690">
    <property type="entry name" value="MFS_1"/>
    <property type="match status" value="1"/>
</dbReference>
<feature type="transmembrane region" description="Helical" evidence="5">
    <location>
        <begin position="214"/>
        <end position="234"/>
    </location>
</feature>
<feature type="transmembrane region" description="Helical" evidence="5">
    <location>
        <begin position="149"/>
        <end position="171"/>
    </location>
</feature>
<dbReference type="RefSeq" id="XP_056060623.1">
    <property type="nucleotide sequence ID" value="XM_056192399.1"/>
</dbReference>
<evidence type="ECO:0000313" key="7">
    <source>
        <dbReference type="EMBL" id="KAJ4165708.1"/>
    </source>
</evidence>
<dbReference type="Proteomes" id="UP001144673">
    <property type="component" value="Chromosome 1"/>
</dbReference>
<proteinExistence type="predicted"/>
<keyword evidence="3 5" id="KW-1133">Transmembrane helix</keyword>
<feature type="domain" description="Major facilitator superfamily (MFS) profile" evidence="6">
    <location>
        <begin position="59"/>
        <end position="526"/>
    </location>
</feature>
<dbReference type="Gene3D" id="1.20.1250.20">
    <property type="entry name" value="MFS general substrate transporter like domains"/>
    <property type="match status" value="2"/>
</dbReference>
<evidence type="ECO:0000259" key="6">
    <source>
        <dbReference type="PROSITE" id="PS50850"/>
    </source>
</evidence>
<feature type="transmembrane region" description="Helical" evidence="5">
    <location>
        <begin position="393"/>
        <end position="411"/>
    </location>
</feature>
<dbReference type="EMBL" id="JAJHUN010000001">
    <property type="protein sequence ID" value="KAJ4165708.1"/>
    <property type="molecule type" value="Genomic_DNA"/>
</dbReference>
<feature type="transmembrane region" description="Helical" evidence="5">
    <location>
        <begin position="502"/>
        <end position="521"/>
    </location>
</feature>
<keyword evidence="4 5" id="KW-0472">Membrane</keyword>
<feature type="transmembrane region" description="Helical" evidence="5">
    <location>
        <begin position="417"/>
        <end position="442"/>
    </location>
</feature>
<feature type="transmembrane region" description="Helical" evidence="5">
    <location>
        <begin position="183"/>
        <end position="202"/>
    </location>
</feature>
<feature type="transmembrane region" description="Helical" evidence="5">
    <location>
        <begin position="125"/>
        <end position="143"/>
    </location>
</feature>
<evidence type="ECO:0000256" key="4">
    <source>
        <dbReference type="ARBA" id="ARBA00023136"/>
    </source>
</evidence>
<comment type="subcellular location">
    <subcellularLocation>
        <location evidence="1">Membrane</location>
        <topology evidence="1">Multi-pass membrane protein</topology>
    </subcellularLocation>
</comment>
<feature type="transmembrane region" description="Helical" evidence="5">
    <location>
        <begin position="255"/>
        <end position="275"/>
    </location>
</feature>
<evidence type="ECO:0000313" key="8">
    <source>
        <dbReference type="Proteomes" id="UP001144673"/>
    </source>
</evidence>
<gene>
    <name evidence="7" type="ORF">LMH87_007329</name>
</gene>
<dbReference type="PANTHER" id="PTHR42718:SF10">
    <property type="entry name" value="TRANSPORTER, PUTATIVE (AFU_ORTHOLOGUE AFUA_8G06760)-RELATED"/>
    <property type="match status" value="1"/>
</dbReference>